<dbReference type="GO" id="GO:0008270">
    <property type="term" value="F:zinc ion binding"/>
    <property type="evidence" value="ECO:0007669"/>
    <property type="project" value="UniProtKB-UniRule"/>
</dbReference>
<dbReference type="EMBL" id="LR633967">
    <property type="protein sequence ID" value="VUX55750.1"/>
    <property type="molecule type" value="Genomic_DNA"/>
</dbReference>
<dbReference type="SUPFAM" id="SSF53659">
    <property type="entry name" value="Isocitrate/Isopropylmalate dehydrogenase-like"/>
    <property type="match status" value="1"/>
</dbReference>
<protein>
    <recommendedName>
        <fullName evidence="10">4-hydroxythreonine-4-phosphate dehydrogenase</fullName>
        <ecNumber evidence="10">1.1.1.262</ecNumber>
    </recommendedName>
    <alternativeName>
        <fullName evidence="10">4-(phosphohydroxy)-L-threonine dehydrogenase</fullName>
    </alternativeName>
</protein>
<keyword evidence="8 10" id="KW-0664">Pyridoxine biosynthesis</keyword>
<feature type="binding site" evidence="10">
    <location>
        <position position="133"/>
    </location>
    <ligand>
        <name>substrate</name>
    </ligand>
</feature>
<evidence type="ECO:0000256" key="7">
    <source>
        <dbReference type="ARBA" id="ARBA00023027"/>
    </source>
</evidence>
<keyword evidence="3 10" id="KW-0862">Zinc</keyword>
<evidence type="ECO:0000313" key="11">
    <source>
        <dbReference type="EMBL" id="VUX55750.1"/>
    </source>
</evidence>
<evidence type="ECO:0000256" key="10">
    <source>
        <dbReference type="HAMAP-Rule" id="MF_00536"/>
    </source>
</evidence>
<dbReference type="Pfam" id="PF04166">
    <property type="entry name" value="PdxA"/>
    <property type="match status" value="1"/>
</dbReference>
<comment type="catalytic activity">
    <reaction evidence="10">
        <text>4-(phosphooxy)-L-threonine + NAD(+) = 3-amino-2-oxopropyl phosphate + CO2 + NADH</text>
        <dbReference type="Rhea" id="RHEA:32275"/>
        <dbReference type="ChEBI" id="CHEBI:16526"/>
        <dbReference type="ChEBI" id="CHEBI:57279"/>
        <dbReference type="ChEBI" id="CHEBI:57540"/>
        <dbReference type="ChEBI" id="CHEBI:57945"/>
        <dbReference type="ChEBI" id="CHEBI:58452"/>
        <dbReference type="EC" id="1.1.1.262"/>
    </reaction>
</comment>
<keyword evidence="7 10" id="KW-0520">NAD</keyword>
<feature type="binding site" evidence="10">
    <location>
        <position position="279"/>
    </location>
    <ligand>
        <name>substrate</name>
    </ligand>
</feature>
<evidence type="ECO:0000256" key="1">
    <source>
        <dbReference type="ARBA" id="ARBA00022490"/>
    </source>
</evidence>
<keyword evidence="2 10" id="KW-0479">Metal-binding</keyword>
<feature type="binding site" evidence="10">
    <location>
        <position position="270"/>
    </location>
    <ligand>
        <name>substrate</name>
    </ligand>
</feature>
<sequence>MTNLSKPLVVTSGEPAGIGPELCLALAASPWAKQIVVVADPEMLTERAHMLDFKVTLCKYEAGSSRNGSLQVLPQPLENPAVCGTLDPGNARSLLDGIERAVSGCQSGEFSGLVTAPLQKSVINDAGIDFTGHTEFLANLTSTETPVMLIAAKGLRVALVSTHMPLSDVPGYLTRERITSVIRVLHNDLRQKFGISSPRILVCGLNPHAGESGHLGKEEQDIIEPAIKSCQQDGMDVVGPLPADTAFTPVVGPADVVLAMYHDQGLPVIKYAGFGTAVNVTLGLPIIRTSVDHGTALDIAGKGSADAGSMLAAVDMAAQLAMAA</sequence>
<evidence type="ECO:0000256" key="5">
    <source>
        <dbReference type="ARBA" id="ARBA00022857"/>
    </source>
</evidence>
<comment type="function">
    <text evidence="10">Catalyzes the NAD(P)-dependent oxidation of 4-(phosphooxy)-L-threonine (HTP) into 2-amino-3-oxo-4-(phosphooxy)butyric acid which spontaneously decarboxylates to form 3-amino-2-oxopropyl phosphate (AHAP).</text>
</comment>
<keyword evidence="1 10" id="KW-0963">Cytoplasm</keyword>
<dbReference type="GO" id="GO:0042823">
    <property type="term" value="P:pyridoxal phosphate biosynthetic process"/>
    <property type="evidence" value="ECO:0007669"/>
    <property type="project" value="UniProtKB-UniRule"/>
</dbReference>
<evidence type="ECO:0000256" key="6">
    <source>
        <dbReference type="ARBA" id="ARBA00023002"/>
    </source>
</evidence>
<dbReference type="AlphaFoldDB" id="A0A7D9H3V4"/>
<reference evidence="11" key="1">
    <citation type="submission" date="2019-07" db="EMBL/GenBank/DDBJ databases">
        <authorList>
            <person name="Weber M."/>
            <person name="Kostadinov I."/>
            <person name="Kostadinov D I."/>
        </authorList>
    </citation>
    <scope>NUCLEOTIDE SEQUENCE</scope>
    <source>
        <strain evidence="11">Gfbio:sag-sample-m06:053724c1-46a9-4a36-b237-ea2bf867836b</strain>
    </source>
</reference>
<dbReference type="GO" id="GO:0050570">
    <property type="term" value="F:4-hydroxythreonine-4-phosphate dehydrogenase activity"/>
    <property type="evidence" value="ECO:0007669"/>
    <property type="project" value="UniProtKB-UniRule"/>
</dbReference>
<dbReference type="GO" id="GO:0050897">
    <property type="term" value="F:cobalt ion binding"/>
    <property type="evidence" value="ECO:0007669"/>
    <property type="project" value="UniProtKB-UniRule"/>
</dbReference>
<feature type="binding site" evidence="10">
    <location>
        <position position="163"/>
    </location>
    <ligand>
        <name>a divalent metal cation</name>
        <dbReference type="ChEBI" id="CHEBI:60240"/>
        <note>ligand shared between dimeric partners</note>
    </ligand>
</feature>
<gene>
    <name evidence="10 11" type="primary">pdxA</name>
    <name evidence="11" type="ORF">JTBM06_V1_100010</name>
</gene>
<keyword evidence="4 10" id="KW-0460">Magnesium</keyword>
<dbReference type="NCBIfam" id="TIGR00557">
    <property type="entry name" value="pdxA"/>
    <property type="match status" value="1"/>
</dbReference>
<evidence type="ECO:0000256" key="3">
    <source>
        <dbReference type="ARBA" id="ARBA00022833"/>
    </source>
</evidence>
<proteinExistence type="inferred from homology"/>
<dbReference type="GO" id="GO:0000287">
    <property type="term" value="F:magnesium ion binding"/>
    <property type="evidence" value="ECO:0007669"/>
    <property type="project" value="UniProtKB-UniRule"/>
</dbReference>
<feature type="binding site" evidence="10">
    <location>
        <position position="134"/>
    </location>
    <ligand>
        <name>substrate</name>
    </ligand>
</feature>
<dbReference type="GO" id="GO:0005737">
    <property type="term" value="C:cytoplasm"/>
    <property type="evidence" value="ECO:0007669"/>
    <property type="project" value="UniProtKB-SubCell"/>
</dbReference>
<feature type="binding site" evidence="10">
    <location>
        <position position="288"/>
    </location>
    <ligand>
        <name>substrate</name>
    </ligand>
</feature>
<dbReference type="InterPro" id="IPR037510">
    <property type="entry name" value="PdxA"/>
</dbReference>
<feature type="binding site" evidence="10">
    <location>
        <position position="208"/>
    </location>
    <ligand>
        <name>a divalent metal cation</name>
        <dbReference type="ChEBI" id="CHEBI:60240"/>
        <note>ligand shared between dimeric partners</note>
    </ligand>
</feature>
<comment type="subcellular location">
    <subcellularLocation>
        <location evidence="10">Cytoplasm</location>
    </subcellularLocation>
</comment>
<evidence type="ECO:0000256" key="2">
    <source>
        <dbReference type="ARBA" id="ARBA00022723"/>
    </source>
</evidence>
<comment type="subunit">
    <text evidence="10">Homodimer.</text>
</comment>
<evidence type="ECO:0000256" key="9">
    <source>
        <dbReference type="ARBA" id="ARBA00023285"/>
    </source>
</evidence>
<feature type="binding site" evidence="10">
    <location>
        <position position="262"/>
    </location>
    <ligand>
        <name>a divalent metal cation</name>
        <dbReference type="ChEBI" id="CHEBI:60240"/>
        <note>ligand shared between dimeric partners</note>
    </ligand>
</feature>
<dbReference type="InterPro" id="IPR005255">
    <property type="entry name" value="PdxA_fam"/>
</dbReference>
<evidence type="ECO:0000256" key="8">
    <source>
        <dbReference type="ARBA" id="ARBA00023096"/>
    </source>
</evidence>
<keyword evidence="6 10" id="KW-0560">Oxidoreductase</keyword>
<name>A0A7D9H3V4_9GAMM</name>
<dbReference type="GO" id="GO:0051287">
    <property type="term" value="F:NAD binding"/>
    <property type="evidence" value="ECO:0007669"/>
    <property type="project" value="InterPro"/>
</dbReference>
<dbReference type="HAMAP" id="MF_00536">
    <property type="entry name" value="PdxA"/>
    <property type="match status" value="1"/>
</dbReference>
<dbReference type="PANTHER" id="PTHR30004">
    <property type="entry name" value="4-HYDROXYTHREONINE-4-PHOSPHATE DEHYDROGENASE"/>
    <property type="match status" value="1"/>
</dbReference>
<dbReference type="UniPathway" id="UPA00244">
    <property type="reaction ID" value="UER00312"/>
</dbReference>
<dbReference type="PANTHER" id="PTHR30004:SF5">
    <property type="entry name" value="4-HYDROXYTHREONINE-4-PHOSPHATE DEHYDROGENASE"/>
    <property type="match status" value="1"/>
</dbReference>
<dbReference type="Gene3D" id="3.40.718.10">
    <property type="entry name" value="Isopropylmalate Dehydrogenase"/>
    <property type="match status" value="1"/>
</dbReference>
<comment type="similarity">
    <text evidence="10">Belongs to the PdxA family.</text>
</comment>
<comment type="cofactor">
    <cofactor evidence="10">
        <name>Zn(2+)</name>
        <dbReference type="ChEBI" id="CHEBI:29105"/>
    </cofactor>
    <cofactor evidence="10">
        <name>Mg(2+)</name>
        <dbReference type="ChEBI" id="CHEBI:18420"/>
    </cofactor>
    <cofactor evidence="10">
        <name>Co(2+)</name>
        <dbReference type="ChEBI" id="CHEBI:48828"/>
    </cofactor>
    <text evidence="10">Binds 1 divalent metal cation per subunit. Can use ions such as Zn(2+), Mg(2+) or Co(2+).</text>
</comment>
<keyword evidence="5 10" id="KW-0521">NADP</keyword>
<dbReference type="GO" id="GO:0008615">
    <property type="term" value="P:pyridoxine biosynthetic process"/>
    <property type="evidence" value="ECO:0007669"/>
    <property type="project" value="UniProtKB-UniRule"/>
</dbReference>
<evidence type="ECO:0000256" key="4">
    <source>
        <dbReference type="ARBA" id="ARBA00022842"/>
    </source>
</evidence>
<comment type="miscellaneous">
    <text evidence="10">The active site is located at the dimer interface.</text>
</comment>
<comment type="pathway">
    <text evidence="10">Cofactor biosynthesis; pyridoxine 5'-phosphate biosynthesis; pyridoxine 5'-phosphate from D-erythrose 4-phosphate: step 4/5.</text>
</comment>
<accession>A0A7D9H3V4</accession>
<organism evidence="11">
    <name type="scientific">uncultured Woeseiaceae bacterium</name>
    <dbReference type="NCBI Taxonomy" id="1983305"/>
    <lineage>
        <taxon>Bacteria</taxon>
        <taxon>Pseudomonadati</taxon>
        <taxon>Pseudomonadota</taxon>
        <taxon>Gammaproteobacteria</taxon>
        <taxon>Woeseiales</taxon>
        <taxon>Woeseiaceae</taxon>
        <taxon>environmental samples</taxon>
    </lineage>
</organism>
<dbReference type="EC" id="1.1.1.262" evidence="10"/>
<keyword evidence="9 10" id="KW-0170">Cobalt</keyword>